<gene>
    <name evidence="2" type="ORF">AWC38_SpisGene4011</name>
</gene>
<comment type="caution">
    <text evidence="2">The sequence shown here is derived from an EMBL/GenBank/DDBJ whole genome shotgun (WGS) entry which is preliminary data.</text>
</comment>
<evidence type="ECO:0000256" key="1">
    <source>
        <dbReference type="SAM" id="MobiDB-lite"/>
    </source>
</evidence>
<accession>A0A2B4SQ59</accession>
<organism evidence="2 3">
    <name type="scientific">Stylophora pistillata</name>
    <name type="common">Smooth cauliflower coral</name>
    <dbReference type="NCBI Taxonomy" id="50429"/>
    <lineage>
        <taxon>Eukaryota</taxon>
        <taxon>Metazoa</taxon>
        <taxon>Cnidaria</taxon>
        <taxon>Anthozoa</taxon>
        <taxon>Hexacorallia</taxon>
        <taxon>Scleractinia</taxon>
        <taxon>Astrocoeniina</taxon>
        <taxon>Pocilloporidae</taxon>
        <taxon>Stylophora</taxon>
    </lineage>
</organism>
<dbReference type="AlphaFoldDB" id="A0A2B4SQ59"/>
<protein>
    <submittedName>
        <fullName evidence="2">Uncharacterized protein</fullName>
    </submittedName>
</protein>
<dbReference type="Proteomes" id="UP000225706">
    <property type="component" value="Unassembled WGS sequence"/>
</dbReference>
<dbReference type="EMBL" id="LSMT01000039">
    <property type="protein sequence ID" value="PFX31213.1"/>
    <property type="molecule type" value="Genomic_DNA"/>
</dbReference>
<sequence length="214" mass="23696">MAERLRPFGTSLDYDEDLEFHFLYRDETLLAAICNFGDVFTLANEGDSKIPSRDAKAVGPGGNINSVVEDEKKFDGKLEFQHATDSVTLLQEFKENFKCSHQTTETQETDFKKTILTQVFEETVDVVRLIEKKGDCQKLHCKDELSSTLKMVAKGIGHSSPRDISNETEQTTAGLTQNGSDVSTTLGQLVSSNEEVDVSAPTVEISSPEHAKKM</sequence>
<name>A0A2B4SQ59_STYPI</name>
<proteinExistence type="predicted"/>
<feature type="region of interest" description="Disordered" evidence="1">
    <location>
        <begin position="171"/>
        <end position="214"/>
    </location>
</feature>
<reference evidence="3" key="1">
    <citation type="journal article" date="2017" name="bioRxiv">
        <title>Comparative analysis of the genomes of Stylophora pistillata and Acropora digitifera provides evidence for extensive differences between species of corals.</title>
        <authorList>
            <person name="Voolstra C.R."/>
            <person name="Li Y."/>
            <person name="Liew Y.J."/>
            <person name="Baumgarten S."/>
            <person name="Zoccola D."/>
            <person name="Flot J.-F."/>
            <person name="Tambutte S."/>
            <person name="Allemand D."/>
            <person name="Aranda M."/>
        </authorList>
    </citation>
    <scope>NUCLEOTIDE SEQUENCE [LARGE SCALE GENOMIC DNA]</scope>
</reference>
<keyword evidence="3" id="KW-1185">Reference proteome</keyword>
<evidence type="ECO:0000313" key="3">
    <source>
        <dbReference type="Proteomes" id="UP000225706"/>
    </source>
</evidence>
<feature type="compositionally biased region" description="Polar residues" evidence="1">
    <location>
        <begin position="171"/>
        <end position="193"/>
    </location>
</feature>
<evidence type="ECO:0000313" key="2">
    <source>
        <dbReference type="EMBL" id="PFX31213.1"/>
    </source>
</evidence>